<keyword evidence="2" id="KW-1185">Reference proteome</keyword>
<dbReference type="VEuPathDB" id="VectorBase:GPAI005191"/>
<evidence type="ECO:0000313" key="1">
    <source>
        <dbReference type="EnsemblMetazoa" id="GPAI005191-PA"/>
    </source>
</evidence>
<dbReference type="EnsemblMetazoa" id="GPAI005191-RA">
    <property type="protein sequence ID" value="GPAI005191-PA"/>
    <property type="gene ID" value="GPAI005191"/>
</dbReference>
<reference evidence="2" key="1">
    <citation type="submission" date="2014-03" db="EMBL/GenBank/DDBJ databases">
        <authorList>
            <person name="Aksoy S."/>
            <person name="Warren W."/>
            <person name="Wilson R.K."/>
        </authorList>
    </citation>
    <scope>NUCLEOTIDE SEQUENCE [LARGE SCALE GENOMIC DNA]</scope>
    <source>
        <strain evidence="2">IAEA</strain>
    </source>
</reference>
<evidence type="ECO:0000313" key="2">
    <source>
        <dbReference type="Proteomes" id="UP000092445"/>
    </source>
</evidence>
<proteinExistence type="predicted"/>
<organism evidence="1 2">
    <name type="scientific">Glossina pallidipes</name>
    <name type="common">Tsetse fly</name>
    <dbReference type="NCBI Taxonomy" id="7398"/>
    <lineage>
        <taxon>Eukaryota</taxon>
        <taxon>Metazoa</taxon>
        <taxon>Ecdysozoa</taxon>
        <taxon>Arthropoda</taxon>
        <taxon>Hexapoda</taxon>
        <taxon>Insecta</taxon>
        <taxon>Pterygota</taxon>
        <taxon>Neoptera</taxon>
        <taxon>Endopterygota</taxon>
        <taxon>Diptera</taxon>
        <taxon>Brachycera</taxon>
        <taxon>Muscomorpha</taxon>
        <taxon>Hippoboscoidea</taxon>
        <taxon>Glossinidae</taxon>
        <taxon>Glossina</taxon>
    </lineage>
</organism>
<reference evidence="1" key="2">
    <citation type="submission" date="2020-05" db="UniProtKB">
        <authorList>
            <consortium name="EnsemblMetazoa"/>
        </authorList>
    </citation>
    <scope>IDENTIFICATION</scope>
    <source>
        <strain evidence="1">IAEA</strain>
    </source>
</reference>
<accession>A0A1A9Z6A2</accession>
<sequence>MKLLAERLSCRHKLTEGLKSTFENSSQIISNYVVEIIFKNHFTQQHPLSNICANNNDNNNNDNSSLKHNTTILANIQKS</sequence>
<name>A0A1A9Z6A2_GLOPL</name>
<protein>
    <submittedName>
        <fullName evidence="1">Uncharacterized protein</fullName>
    </submittedName>
</protein>
<dbReference type="AlphaFoldDB" id="A0A1A9Z6A2"/>
<dbReference type="Proteomes" id="UP000092445">
    <property type="component" value="Unassembled WGS sequence"/>
</dbReference>